<keyword evidence="2" id="KW-0812">Transmembrane</keyword>
<evidence type="ECO:0000313" key="4">
    <source>
        <dbReference type="Proteomes" id="UP000184731"/>
    </source>
</evidence>
<keyword evidence="2" id="KW-0472">Membrane</keyword>
<dbReference type="STRING" id="1915309.AXG55_11000"/>
<evidence type="ECO:0000256" key="1">
    <source>
        <dbReference type="SAM" id="MobiDB-lite"/>
    </source>
</evidence>
<feature type="transmembrane region" description="Helical" evidence="2">
    <location>
        <begin position="6"/>
        <end position="24"/>
    </location>
</feature>
<dbReference type="AlphaFoldDB" id="A0A1L4D2H2"/>
<dbReference type="KEGG" id="saqi:AXG55_11000"/>
<accession>A0A1L4D2H2</accession>
<dbReference type="Proteomes" id="UP000184731">
    <property type="component" value="Chromosome"/>
</dbReference>
<evidence type="ECO:0000256" key="2">
    <source>
        <dbReference type="SAM" id="Phobius"/>
    </source>
</evidence>
<feature type="region of interest" description="Disordered" evidence="1">
    <location>
        <begin position="40"/>
        <end position="69"/>
    </location>
</feature>
<evidence type="ECO:0000313" key="3">
    <source>
        <dbReference type="EMBL" id="APJ04405.1"/>
    </source>
</evidence>
<dbReference type="EMBL" id="CP017834">
    <property type="protein sequence ID" value="APJ04405.1"/>
    <property type="molecule type" value="Genomic_DNA"/>
</dbReference>
<keyword evidence="2" id="KW-1133">Transmembrane helix</keyword>
<name>A0A1L4D2H2_9BACT</name>
<sequence length="121" mass="13834">MDKRNLIFICSGLLIALGISFYITKNQTVEEIEIKNSNNKKIETQNSNENMKSKEQNQKLNLSSTPPVKNMTPTEYVAWVQDPNNRVLLEIRDDGAKIYRKGNVTITVFANGKEIYLPDEI</sequence>
<feature type="compositionally biased region" description="Polar residues" evidence="1">
    <location>
        <begin position="58"/>
        <end position="69"/>
    </location>
</feature>
<protein>
    <submittedName>
        <fullName evidence="3">Uncharacterized protein</fullName>
    </submittedName>
</protein>
<dbReference type="RefSeq" id="WP_148698161.1">
    <property type="nucleotide sequence ID" value="NZ_CP017834.1"/>
</dbReference>
<keyword evidence="4" id="KW-1185">Reference proteome</keyword>
<proteinExistence type="predicted"/>
<reference evidence="3 4" key="1">
    <citation type="submission" date="2016-10" db="EMBL/GenBank/DDBJ databases">
        <title>Silvanigrella aquatica sp. nov., isolated from a freshwater lake located in the Black Forest, Germany, description of Silvanigrellaceae fam. nov., Silvanigrellales ord. nov., reclassification of the order Bdellovibrionales in the class Oligoflexia, reclassification of the families Bacteriovoracaceae and Halobacteriovoraceae in the new order Bacteriovoracales ord. nov., and reclassification of the family Pseudobacteriovoracaceae in the order Oligoflexiales.</title>
        <authorList>
            <person name="Hahn M.W."/>
            <person name="Schmidt J."/>
            <person name="Koll U."/>
            <person name="Rohde M."/>
            <person name="Verbag S."/>
            <person name="Pitt A."/>
            <person name="Nakai R."/>
            <person name="Naganuma T."/>
            <person name="Lang E."/>
        </authorList>
    </citation>
    <scope>NUCLEOTIDE SEQUENCE [LARGE SCALE GENOMIC DNA]</scope>
    <source>
        <strain evidence="3 4">MWH-Nonnen-W8red</strain>
    </source>
</reference>
<organism evidence="3 4">
    <name type="scientific">Silvanigrella aquatica</name>
    <dbReference type="NCBI Taxonomy" id="1915309"/>
    <lineage>
        <taxon>Bacteria</taxon>
        <taxon>Pseudomonadati</taxon>
        <taxon>Bdellovibrionota</taxon>
        <taxon>Oligoflexia</taxon>
        <taxon>Silvanigrellales</taxon>
        <taxon>Silvanigrellaceae</taxon>
        <taxon>Silvanigrella</taxon>
    </lineage>
</organism>
<feature type="compositionally biased region" description="Polar residues" evidence="1">
    <location>
        <begin position="40"/>
        <end position="50"/>
    </location>
</feature>
<dbReference type="OrthoDB" id="9884836at2"/>
<gene>
    <name evidence="3" type="ORF">AXG55_11000</name>
</gene>